<dbReference type="AlphaFoldDB" id="K6Z5G0"/>
<reference evidence="1 2" key="1">
    <citation type="journal article" date="2017" name="Antonie Van Leeuwenhoek">
        <title>Rhizobium rhizosphaerae sp. nov., a novel species isolated from rice rhizosphere.</title>
        <authorList>
            <person name="Zhao J.J."/>
            <person name="Zhang J."/>
            <person name="Zhang R.J."/>
            <person name="Zhang C.W."/>
            <person name="Yin H.Q."/>
            <person name="Zhang X.X."/>
        </authorList>
    </citation>
    <scope>NUCLEOTIDE SEQUENCE [LARGE SCALE GENOMIC DNA]</scope>
    <source>
        <strain evidence="1 2">KMM 241</strain>
    </source>
</reference>
<evidence type="ECO:0000313" key="2">
    <source>
        <dbReference type="Proteomes" id="UP000006263"/>
    </source>
</evidence>
<dbReference type="EMBL" id="BAEP01000040">
    <property type="protein sequence ID" value="GAC24243.1"/>
    <property type="molecule type" value="Genomic_DNA"/>
</dbReference>
<name>K6Z5G0_9ALTE</name>
<proteinExistence type="predicted"/>
<protein>
    <submittedName>
        <fullName evidence="1">Uncharacterized protein</fullName>
    </submittedName>
</protein>
<comment type="caution">
    <text evidence="1">The sequence shown here is derived from an EMBL/GenBank/DDBJ whole genome shotgun (WGS) entry which is preliminary data.</text>
</comment>
<sequence>MKRAADKRGIFCWVNVFCSSSVAVNDAANAGLFAQLNHHFLSCLAKLNAT</sequence>
<gene>
    <name evidence="1" type="ORF">GMES_1947</name>
</gene>
<dbReference type="Proteomes" id="UP000006263">
    <property type="component" value="Unassembled WGS sequence"/>
</dbReference>
<accession>K6Z5G0</accession>
<organism evidence="1 2">
    <name type="scientific">Paraglaciecola mesophila KMM 241</name>
    <dbReference type="NCBI Taxonomy" id="1128912"/>
    <lineage>
        <taxon>Bacteria</taxon>
        <taxon>Pseudomonadati</taxon>
        <taxon>Pseudomonadota</taxon>
        <taxon>Gammaproteobacteria</taxon>
        <taxon>Alteromonadales</taxon>
        <taxon>Alteromonadaceae</taxon>
        <taxon>Paraglaciecola</taxon>
    </lineage>
</organism>
<evidence type="ECO:0000313" key="1">
    <source>
        <dbReference type="EMBL" id="GAC24243.1"/>
    </source>
</evidence>